<evidence type="ECO:0000256" key="1">
    <source>
        <dbReference type="SAM" id="Phobius"/>
    </source>
</evidence>
<reference evidence="3 4" key="1">
    <citation type="submission" date="2022-04" db="EMBL/GenBank/DDBJ databases">
        <title>Leucobacter sp. isolated from rhizosphere of garlic.</title>
        <authorList>
            <person name="Won M."/>
            <person name="Lee C.-M."/>
            <person name="Woen H.-Y."/>
            <person name="Kwon S.-W."/>
        </authorList>
    </citation>
    <scope>NUCLEOTIDE SEQUENCE [LARGE SCALE GENOMIC DNA]</scope>
    <source>
        <strain evidence="3 4">H21R-40</strain>
    </source>
</reference>
<dbReference type="Pfam" id="PF13180">
    <property type="entry name" value="PDZ_2"/>
    <property type="match status" value="1"/>
</dbReference>
<organism evidence="3 4">
    <name type="scientific">Leucobacter allii</name>
    <dbReference type="NCBI Taxonomy" id="2932247"/>
    <lineage>
        <taxon>Bacteria</taxon>
        <taxon>Bacillati</taxon>
        <taxon>Actinomycetota</taxon>
        <taxon>Actinomycetes</taxon>
        <taxon>Micrococcales</taxon>
        <taxon>Microbacteriaceae</taxon>
        <taxon>Leucobacter</taxon>
    </lineage>
</organism>
<dbReference type="PROSITE" id="PS50106">
    <property type="entry name" value="PDZ"/>
    <property type="match status" value="1"/>
</dbReference>
<name>A0ABY4FKG5_9MICO</name>
<dbReference type="Pfam" id="PF05362">
    <property type="entry name" value="Lon_C"/>
    <property type="match status" value="1"/>
</dbReference>
<keyword evidence="1" id="KW-0472">Membrane</keyword>
<dbReference type="InterPro" id="IPR020568">
    <property type="entry name" value="Ribosomal_Su5_D2-typ_SF"/>
</dbReference>
<accession>A0ABY4FKG5</accession>
<dbReference type="InterPro" id="IPR036034">
    <property type="entry name" value="PDZ_sf"/>
</dbReference>
<proteinExistence type="predicted"/>
<dbReference type="InterPro" id="IPR014721">
    <property type="entry name" value="Ribsml_uS5_D2-typ_fold_subgr"/>
</dbReference>
<dbReference type="RefSeq" id="WP_244725838.1">
    <property type="nucleotide sequence ID" value="NZ_CP095045.1"/>
</dbReference>
<sequence length="361" mass="36897">MYDERRERRRSRILLGVAIAACLVLLAALIPSPYAIERPGPVVDTLGDVEIDGERVPVITVEDRETYATSGVLNLLTVSILGSPEDPQSWLSLLPALLDPAQRIAPVTEFYPEGVTVEQREAATTVQMDSSQAQAAAAAFGALGEEVGTELAVGAVAEGSPADGVLEVGDVIVSVDGAAVPDFAALRERIVAAGAGQAVRLGIERHGEPRELPLVPETPEGEAEPIIGASIATVYALPAEVDISLSQIGGPSAGMIFAIGIVDELTPGELLQGLTVSGTGTIAGTGEIGAIGGLEQKMWAASGAGSDLFLMPLANCADVPDRTPSGLRIAPVADLDEALAAIGTVADGAEPAGLERCDTGS</sequence>
<dbReference type="Gene3D" id="2.30.42.10">
    <property type="match status" value="1"/>
</dbReference>
<protein>
    <submittedName>
        <fullName evidence="3">PDZ domain-containing protein</fullName>
    </submittedName>
</protein>
<evidence type="ECO:0000259" key="2">
    <source>
        <dbReference type="PROSITE" id="PS50106"/>
    </source>
</evidence>
<dbReference type="InterPro" id="IPR008269">
    <property type="entry name" value="Lon_proteolytic"/>
</dbReference>
<keyword evidence="4" id="KW-1185">Reference proteome</keyword>
<dbReference type="SUPFAM" id="SSF54211">
    <property type="entry name" value="Ribosomal protein S5 domain 2-like"/>
    <property type="match status" value="1"/>
</dbReference>
<evidence type="ECO:0000313" key="4">
    <source>
        <dbReference type="Proteomes" id="UP000831786"/>
    </source>
</evidence>
<dbReference type="InterPro" id="IPR001478">
    <property type="entry name" value="PDZ"/>
</dbReference>
<keyword evidence="1" id="KW-0812">Transmembrane</keyword>
<gene>
    <name evidence="3" type="ORF">MUN78_08795</name>
</gene>
<dbReference type="EMBL" id="CP095045">
    <property type="protein sequence ID" value="UOQ55811.1"/>
    <property type="molecule type" value="Genomic_DNA"/>
</dbReference>
<dbReference type="SUPFAM" id="SSF50156">
    <property type="entry name" value="PDZ domain-like"/>
    <property type="match status" value="1"/>
</dbReference>
<evidence type="ECO:0000313" key="3">
    <source>
        <dbReference type="EMBL" id="UOQ55811.1"/>
    </source>
</evidence>
<keyword evidence="1" id="KW-1133">Transmembrane helix</keyword>
<dbReference type="Proteomes" id="UP000831786">
    <property type="component" value="Chromosome"/>
</dbReference>
<dbReference type="SMART" id="SM00228">
    <property type="entry name" value="PDZ"/>
    <property type="match status" value="1"/>
</dbReference>
<feature type="transmembrane region" description="Helical" evidence="1">
    <location>
        <begin position="12"/>
        <end position="30"/>
    </location>
</feature>
<dbReference type="Gene3D" id="3.30.230.10">
    <property type="match status" value="1"/>
</dbReference>
<feature type="domain" description="PDZ" evidence="2">
    <location>
        <begin position="125"/>
        <end position="207"/>
    </location>
</feature>